<keyword evidence="5" id="KW-1185">Reference proteome</keyword>
<dbReference type="AlphaFoldDB" id="A0A1J4KJ83"/>
<evidence type="ECO:0000259" key="3">
    <source>
        <dbReference type="Pfam" id="PF25137"/>
    </source>
</evidence>
<protein>
    <submittedName>
        <fullName evidence="4">Alcohol dehydrogenase, iron-containing family protein</fullName>
    </submittedName>
</protein>
<dbReference type="EMBL" id="MLAK01000640">
    <property type="protein sequence ID" value="OHT09397.1"/>
    <property type="molecule type" value="Genomic_DNA"/>
</dbReference>
<dbReference type="InterPro" id="IPR044731">
    <property type="entry name" value="BDH-like"/>
</dbReference>
<dbReference type="PANTHER" id="PTHR43633:SF1">
    <property type="entry name" value="ALCOHOL DEHYDROGENASE YQHD"/>
    <property type="match status" value="1"/>
</dbReference>
<dbReference type="Proteomes" id="UP000179807">
    <property type="component" value="Unassembled WGS sequence"/>
</dbReference>
<dbReference type="Gene3D" id="3.40.50.1970">
    <property type="match status" value="1"/>
</dbReference>
<dbReference type="SUPFAM" id="SSF56796">
    <property type="entry name" value="Dehydroquinate synthase-like"/>
    <property type="match status" value="1"/>
</dbReference>
<dbReference type="GeneID" id="94836851"/>
<dbReference type="PANTHER" id="PTHR43633">
    <property type="entry name" value="ALCOHOL DEHYDROGENASE YQHD"/>
    <property type="match status" value="1"/>
</dbReference>
<evidence type="ECO:0000256" key="1">
    <source>
        <dbReference type="ARBA" id="ARBA00023002"/>
    </source>
</evidence>
<accession>A0A1J4KJ83</accession>
<dbReference type="OrthoDB" id="339764at2759"/>
<evidence type="ECO:0000313" key="5">
    <source>
        <dbReference type="Proteomes" id="UP000179807"/>
    </source>
</evidence>
<organism evidence="4 5">
    <name type="scientific">Tritrichomonas foetus</name>
    <dbReference type="NCBI Taxonomy" id="1144522"/>
    <lineage>
        <taxon>Eukaryota</taxon>
        <taxon>Metamonada</taxon>
        <taxon>Parabasalia</taxon>
        <taxon>Tritrichomonadida</taxon>
        <taxon>Tritrichomonadidae</taxon>
        <taxon>Tritrichomonas</taxon>
    </lineage>
</organism>
<dbReference type="GO" id="GO:0046872">
    <property type="term" value="F:metal ion binding"/>
    <property type="evidence" value="ECO:0007669"/>
    <property type="project" value="InterPro"/>
</dbReference>
<dbReference type="Pfam" id="PF25137">
    <property type="entry name" value="ADH_Fe_C"/>
    <property type="match status" value="1"/>
</dbReference>
<dbReference type="GO" id="GO:1990362">
    <property type="term" value="F:butanol dehydrogenase (NAD+) activity"/>
    <property type="evidence" value="ECO:0007669"/>
    <property type="project" value="InterPro"/>
</dbReference>
<dbReference type="InterPro" id="IPR001670">
    <property type="entry name" value="ADH_Fe/GldA"/>
</dbReference>
<evidence type="ECO:0000313" key="4">
    <source>
        <dbReference type="EMBL" id="OHT09397.1"/>
    </source>
</evidence>
<evidence type="ECO:0000259" key="2">
    <source>
        <dbReference type="Pfam" id="PF00465"/>
    </source>
</evidence>
<dbReference type="VEuPathDB" id="TrichDB:TRFO_21722"/>
<dbReference type="Gene3D" id="1.20.1090.10">
    <property type="entry name" value="Dehydroquinate synthase-like - alpha domain"/>
    <property type="match status" value="1"/>
</dbReference>
<keyword evidence="1" id="KW-0560">Oxidoreductase</keyword>
<dbReference type="CDD" id="cd08187">
    <property type="entry name" value="BDH"/>
    <property type="match status" value="1"/>
</dbReference>
<reference evidence="4" key="1">
    <citation type="submission" date="2016-10" db="EMBL/GenBank/DDBJ databases">
        <authorList>
            <person name="Benchimol M."/>
            <person name="Almeida L.G."/>
            <person name="Vasconcelos A.T."/>
            <person name="Perreira-Neves A."/>
            <person name="Rosa I.A."/>
            <person name="Tasca T."/>
            <person name="Bogo M.R."/>
            <person name="de Souza W."/>
        </authorList>
    </citation>
    <scope>NUCLEOTIDE SEQUENCE [LARGE SCALE GENOMIC DNA]</scope>
    <source>
        <strain evidence="4">K</strain>
    </source>
</reference>
<dbReference type="InterPro" id="IPR056798">
    <property type="entry name" value="ADH_Fe_C"/>
</dbReference>
<feature type="domain" description="Fe-containing alcohol dehydrogenase-like C-terminal" evidence="3">
    <location>
        <begin position="194"/>
        <end position="367"/>
    </location>
</feature>
<feature type="domain" description="Alcohol dehydrogenase iron-type/glycerol dehydrogenase GldA" evidence="2">
    <location>
        <begin position="9"/>
        <end position="178"/>
    </location>
</feature>
<comment type="caution">
    <text evidence="4">The sequence shown here is derived from an EMBL/GenBank/DDBJ whole genome shotgun (WGS) entry which is preliminary data.</text>
</comment>
<dbReference type="Pfam" id="PF00465">
    <property type="entry name" value="Fe-ADH"/>
    <property type="match status" value="1"/>
</dbReference>
<name>A0A1J4KJ83_9EUKA</name>
<dbReference type="RefSeq" id="XP_068362533.1">
    <property type="nucleotide sequence ID" value="XM_068502147.1"/>
</dbReference>
<sequence>MKWLWVNKTQIAFGQQCVKEHLKTFVKPKSKVICTFGGGSINNNGCRKDVQDALDALKCTVRWEGGILANPEFDRCVEIANIVKQEKPDLILAVGGGSVLDGTKYISLAAKLDDGLDPWTIITEQKYPAENYNVGCVLTIPATGSEWNSNFVISRRSINAKLPGGNNQTFPVFSLIDPRYMMTLPPRQLRNGVYDAITHVIDQFLTPEESPMFDNFWLSVIKELVDIGPDVVQEGSSIELHERLIVAASFALNFIFTLAKDQCWGIHMIGHQLTAKYDIDHAASLAIVGPFLLENQFERRIPLLAKSAEFAFGVKEGTQEEKARAFISELRKFIIKIGQPTKVSEWEGAKIGENDVEVVTKMVMGSVGGQPFGFHGQITEDVVRDVLKHVIV</sequence>
<gene>
    <name evidence="4" type="ORF">TRFO_21722</name>
</gene>
<proteinExistence type="predicted"/>